<keyword evidence="1" id="KW-0808">Transferase</keyword>
<dbReference type="InterPro" id="IPR050267">
    <property type="entry name" value="Anti-sigma-factor_SerPK"/>
</dbReference>
<dbReference type="InterPro" id="IPR003594">
    <property type="entry name" value="HATPase_dom"/>
</dbReference>
<dbReference type="Gene3D" id="3.30.565.10">
    <property type="entry name" value="Histidine kinase-like ATPase, C-terminal domain"/>
    <property type="match status" value="1"/>
</dbReference>
<dbReference type="Pfam" id="PF13581">
    <property type="entry name" value="HATPase_c_2"/>
    <property type="match status" value="1"/>
</dbReference>
<evidence type="ECO:0000259" key="2">
    <source>
        <dbReference type="Pfam" id="PF13581"/>
    </source>
</evidence>
<evidence type="ECO:0000313" key="4">
    <source>
        <dbReference type="Proteomes" id="UP000199623"/>
    </source>
</evidence>
<keyword evidence="4" id="KW-1185">Reference proteome</keyword>
<evidence type="ECO:0000256" key="1">
    <source>
        <dbReference type="ARBA" id="ARBA00022527"/>
    </source>
</evidence>
<protein>
    <recommendedName>
        <fullName evidence="2">Histidine kinase/HSP90-like ATPase domain-containing protein</fullName>
    </recommendedName>
</protein>
<dbReference type="Proteomes" id="UP000199623">
    <property type="component" value="Unassembled WGS sequence"/>
</dbReference>
<dbReference type="AlphaFoldDB" id="A0A1G7KUX2"/>
<dbReference type="OrthoDB" id="3478628at2"/>
<dbReference type="STRING" id="200378.SAMN05216553_101473"/>
<dbReference type="PANTHER" id="PTHR35526:SF3">
    <property type="entry name" value="ANTI-SIGMA-F FACTOR RSBW"/>
    <property type="match status" value="1"/>
</dbReference>
<keyword evidence="1" id="KW-0723">Serine/threonine-protein kinase</keyword>
<dbReference type="RefSeq" id="WP_090044948.1">
    <property type="nucleotide sequence ID" value="NZ_FNCC01000001.1"/>
</dbReference>
<accession>A0A1G7KUX2</accession>
<gene>
    <name evidence="3" type="ORF">SAMN05216553_101473</name>
</gene>
<dbReference type="CDD" id="cd16936">
    <property type="entry name" value="HATPase_RsbW-like"/>
    <property type="match status" value="1"/>
</dbReference>
<dbReference type="InterPro" id="IPR036890">
    <property type="entry name" value="HATPase_C_sf"/>
</dbReference>
<feature type="domain" description="Histidine kinase/HSP90-like ATPase" evidence="2">
    <location>
        <begin position="27"/>
        <end position="134"/>
    </location>
</feature>
<evidence type="ECO:0000313" key="3">
    <source>
        <dbReference type="EMBL" id="SDF40529.1"/>
    </source>
</evidence>
<keyword evidence="1" id="KW-0418">Kinase</keyword>
<reference evidence="4" key="1">
    <citation type="submission" date="2016-10" db="EMBL/GenBank/DDBJ databases">
        <authorList>
            <person name="Varghese N."/>
            <person name="Submissions S."/>
        </authorList>
    </citation>
    <scope>NUCLEOTIDE SEQUENCE [LARGE SCALE GENOMIC DNA]</scope>
    <source>
        <strain evidence="4">CGMCC 4.3506</strain>
    </source>
</reference>
<organism evidence="3 4">
    <name type="scientific">Lentzea fradiae</name>
    <dbReference type="NCBI Taxonomy" id="200378"/>
    <lineage>
        <taxon>Bacteria</taxon>
        <taxon>Bacillati</taxon>
        <taxon>Actinomycetota</taxon>
        <taxon>Actinomycetes</taxon>
        <taxon>Pseudonocardiales</taxon>
        <taxon>Pseudonocardiaceae</taxon>
        <taxon>Lentzea</taxon>
    </lineage>
</organism>
<proteinExistence type="predicted"/>
<dbReference type="EMBL" id="FNCC01000001">
    <property type="protein sequence ID" value="SDF40529.1"/>
    <property type="molecule type" value="Genomic_DNA"/>
</dbReference>
<dbReference type="GO" id="GO:0004674">
    <property type="term" value="F:protein serine/threonine kinase activity"/>
    <property type="evidence" value="ECO:0007669"/>
    <property type="project" value="UniProtKB-KW"/>
</dbReference>
<dbReference type="PANTHER" id="PTHR35526">
    <property type="entry name" value="ANTI-SIGMA-F FACTOR RSBW-RELATED"/>
    <property type="match status" value="1"/>
</dbReference>
<sequence length="141" mass="14622">MTLPDQGDAAAGPGAGWNTLELGLAAADTAAVRRWAEAVLTGLGEDDLTDALLVISELAANVFDHALLPARLRLRHSCDPCVVSIAAEDASPSLPSLVPPTHDSVRNRGMVLVDCLCADWGVARRVTGKTVWAVLPCAAAS</sequence>
<name>A0A1G7KUX2_9PSEU</name>